<evidence type="ECO:0000313" key="2">
    <source>
        <dbReference type="Proteomes" id="UP000192277"/>
    </source>
</evidence>
<comment type="caution">
    <text evidence="1">The sequence shown here is derived from an EMBL/GenBank/DDBJ whole genome shotgun (WGS) entry which is preliminary data.</text>
</comment>
<evidence type="ECO:0000313" key="1">
    <source>
        <dbReference type="EMBL" id="OQP53232.1"/>
    </source>
</evidence>
<reference evidence="1 2" key="1">
    <citation type="submission" date="2016-04" db="EMBL/GenBank/DDBJ databases">
        <authorList>
            <person name="Chen L."/>
            <person name="Zhuang W."/>
            <person name="Wang G."/>
        </authorList>
    </citation>
    <scope>NUCLEOTIDE SEQUENCE [LARGE SCALE GENOMIC DNA]</scope>
    <source>
        <strain evidence="2">GR20</strain>
    </source>
</reference>
<accession>A0ABX3P1Y1</accession>
<proteinExistence type="predicted"/>
<sequence>MKLVVAPRRLGIFYKTTFTSIYTNPIPYLFLCTPIGLTLNWHQYKNEPTCVTFLATFIT</sequence>
<keyword evidence="2" id="KW-1185">Reference proteome</keyword>
<gene>
    <name evidence="1" type="ORF">A4D02_22840</name>
</gene>
<name>A0ABX3P1Y1_9BACT</name>
<protein>
    <submittedName>
        <fullName evidence="1">Uncharacterized protein</fullName>
    </submittedName>
</protein>
<dbReference type="EMBL" id="LWBO01000003">
    <property type="protein sequence ID" value="OQP53232.1"/>
    <property type="molecule type" value="Genomic_DNA"/>
</dbReference>
<dbReference type="Proteomes" id="UP000192277">
    <property type="component" value="Unassembled WGS sequence"/>
</dbReference>
<organism evidence="1 2">
    <name type="scientific">Niastella koreensis</name>
    <dbReference type="NCBI Taxonomy" id="354356"/>
    <lineage>
        <taxon>Bacteria</taxon>
        <taxon>Pseudomonadati</taxon>
        <taxon>Bacteroidota</taxon>
        <taxon>Chitinophagia</taxon>
        <taxon>Chitinophagales</taxon>
        <taxon>Chitinophagaceae</taxon>
        <taxon>Niastella</taxon>
    </lineage>
</organism>